<evidence type="ECO:0000256" key="3">
    <source>
        <dbReference type="SAM" id="Coils"/>
    </source>
</evidence>
<dbReference type="AlphaFoldDB" id="A0AA38R8F7"/>
<dbReference type="CDD" id="cd08249">
    <property type="entry name" value="enoyl_reductase_like"/>
    <property type="match status" value="1"/>
</dbReference>
<protein>
    <submittedName>
        <fullName evidence="5">Zinc-binding dehydrogenase</fullName>
    </submittedName>
</protein>
<proteinExistence type="inferred from homology"/>
<accession>A0AA38R8F7</accession>
<dbReference type="GO" id="GO:0016651">
    <property type="term" value="F:oxidoreductase activity, acting on NAD(P)H"/>
    <property type="evidence" value="ECO:0007669"/>
    <property type="project" value="InterPro"/>
</dbReference>
<evidence type="ECO:0000313" key="6">
    <source>
        <dbReference type="Proteomes" id="UP001174691"/>
    </source>
</evidence>
<dbReference type="PANTHER" id="PTHR45348">
    <property type="entry name" value="HYPOTHETICAL OXIDOREDUCTASE (EUROFUNG)"/>
    <property type="match status" value="1"/>
</dbReference>
<dbReference type="InterPro" id="IPR011032">
    <property type="entry name" value="GroES-like_sf"/>
</dbReference>
<comment type="similarity">
    <text evidence="1">Belongs to the zinc-containing alcohol dehydrogenase family.</text>
</comment>
<feature type="coiled-coil region" evidence="3">
    <location>
        <begin position="346"/>
        <end position="373"/>
    </location>
</feature>
<dbReference type="SUPFAM" id="SSF50129">
    <property type="entry name" value="GroES-like"/>
    <property type="match status" value="1"/>
</dbReference>
<dbReference type="Gene3D" id="3.90.180.10">
    <property type="entry name" value="Medium-chain alcohol dehydrogenases, catalytic domain"/>
    <property type="match status" value="1"/>
</dbReference>
<dbReference type="InterPro" id="IPR013149">
    <property type="entry name" value="ADH-like_C"/>
</dbReference>
<keyword evidence="2" id="KW-0560">Oxidoreductase</keyword>
<comment type="caution">
    <text evidence="5">The sequence shown here is derived from an EMBL/GenBank/DDBJ whole genome shotgun (WGS) entry which is preliminary data.</text>
</comment>
<feature type="domain" description="Enoyl reductase (ER)" evidence="4">
    <location>
        <begin position="21"/>
        <end position="283"/>
    </location>
</feature>
<dbReference type="InterPro" id="IPR036291">
    <property type="entry name" value="NAD(P)-bd_dom_sf"/>
</dbReference>
<dbReference type="InterPro" id="IPR020843">
    <property type="entry name" value="ER"/>
</dbReference>
<dbReference type="Proteomes" id="UP001174691">
    <property type="component" value="Unassembled WGS sequence"/>
</dbReference>
<reference evidence="5" key="1">
    <citation type="submission" date="2022-07" db="EMBL/GenBank/DDBJ databases">
        <title>Fungi with potential for degradation of polypropylene.</title>
        <authorList>
            <person name="Gostincar C."/>
        </authorList>
    </citation>
    <scope>NUCLEOTIDE SEQUENCE</scope>
    <source>
        <strain evidence="5">EXF-13287</strain>
    </source>
</reference>
<dbReference type="Pfam" id="PF00107">
    <property type="entry name" value="ADH_zinc_N"/>
    <property type="match status" value="1"/>
</dbReference>
<name>A0AA38R8F7_9PEZI</name>
<gene>
    <name evidence="5" type="ORF">NKR19_g9827</name>
</gene>
<evidence type="ECO:0000256" key="1">
    <source>
        <dbReference type="ARBA" id="ARBA00008072"/>
    </source>
</evidence>
<sequence length="380" mass="41745">MASQILAPNLPPTHSAVVTTAPRAPLQIATVPTVAPGPGQVLVHVLWTSSTPLDLHEADGGLLVNHPALMGGSYGGIIAQLGPDQPPRAQGLHVGDKVFGFTFRNEKEKCHQTYLTTDWYMVSKLPSNISFEEAVAVPCNLITAFNVLITDLGLELPWPVPGEGPKECETPIVIWGAASSVGNYTLQVLKHWGFRNAIAVARRKHHEYLQELGAKVCFDYMDEDVVEQVLRHVGDAQDGQPLVPYVVDCIGSLEGTLKKIAKLAERGTTVAVMLPVIVKHASEEEMPVYEMDVHKVLPGAWKDGVILKGTRTHFYLSNEFFRNKLQAEVVPSLLERGIIKANKLKIVEGKTMLERAEKARQLLRNQAVSGEKLVWRIADE</sequence>
<organism evidence="5 6">
    <name type="scientific">Coniochaeta hoffmannii</name>
    <dbReference type="NCBI Taxonomy" id="91930"/>
    <lineage>
        <taxon>Eukaryota</taxon>
        <taxon>Fungi</taxon>
        <taxon>Dikarya</taxon>
        <taxon>Ascomycota</taxon>
        <taxon>Pezizomycotina</taxon>
        <taxon>Sordariomycetes</taxon>
        <taxon>Sordariomycetidae</taxon>
        <taxon>Coniochaetales</taxon>
        <taxon>Coniochaetaceae</taxon>
        <taxon>Coniochaeta</taxon>
    </lineage>
</organism>
<dbReference type="EMBL" id="JANBVN010000262">
    <property type="protein sequence ID" value="KAJ9130611.1"/>
    <property type="molecule type" value="Genomic_DNA"/>
</dbReference>
<dbReference type="InterPro" id="IPR047122">
    <property type="entry name" value="Trans-enoyl_RdTase-like"/>
</dbReference>
<evidence type="ECO:0000313" key="5">
    <source>
        <dbReference type="EMBL" id="KAJ9130611.1"/>
    </source>
</evidence>
<dbReference type="Pfam" id="PF08240">
    <property type="entry name" value="ADH_N"/>
    <property type="match status" value="1"/>
</dbReference>
<dbReference type="SMART" id="SM00829">
    <property type="entry name" value="PKS_ER"/>
    <property type="match status" value="1"/>
</dbReference>
<dbReference type="PANTHER" id="PTHR45348:SF3">
    <property type="entry name" value="ENOYL REDUCTASE (ER) DOMAIN-CONTAINING PROTEIN"/>
    <property type="match status" value="1"/>
</dbReference>
<dbReference type="InterPro" id="IPR013154">
    <property type="entry name" value="ADH-like_N"/>
</dbReference>
<evidence type="ECO:0000256" key="2">
    <source>
        <dbReference type="ARBA" id="ARBA00023002"/>
    </source>
</evidence>
<keyword evidence="3" id="KW-0175">Coiled coil</keyword>
<evidence type="ECO:0000259" key="4">
    <source>
        <dbReference type="SMART" id="SM00829"/>
    </source>
</evidence>
<dbReference type="Gene3D" id="3.40.50.720">
    <property type="entry name" value="NAD(P)-binding Rossmann-like Domain"/>
    <property type="match status" value="1"/>
</dbReference>
<dbReference type="SUPFAM" id="SSF51735">
    <property type="entry name" value="NAD(P)-binding Rossmann-fold domains"/>
    <property type="match status" value="1"/>
</dbReference>
<keyword evidence="6" id="KW-1185">Reference proteome</keyword>